<reference evidence="3 4" key="1">
    <citation type="submission" date="2023-03" db="EMBL/GenBank/DDBJ databases">
        <title>WGS of Gossypium arboreum.</title>
        <authorList>
            <person name="Yu D."/>
        </authorList>
    </citation>
    <scope>NUCLEOTIDE SEQUENCE [LARGE SCALE GENOMIC DNA]</scope>
    <source>
        <tissue evidence="3">Leaf</tissue>
    </source>
</reference>
<evidence type="ECO:0000313" key="4">
    <source>
        <dbReference type="Proteomes" id="UP001358586"/>
    </source>
</evidence>
<feature type="transmembrane region" description="Helical" evidence="2">
    <location>
        <begin position="6"/>
        <end position="24"/>
    </location>
</feature>
<keyword evidence="2" id="KW-0812">Transmembrane</keyword>
<organism evidence="3 4">
    <name type="scientific">Gossypium arboreum</name>
    <name type="common">Tree cotton</name>
    <name type="synonym">Gossypium nanking</name>
    <dbReference type="NCBI Taxonomy" id="29729"/>
    <lineage>
        <taxon>Eukaryota</taxon>
        <taxon>Viridiplantae</taxon>
        <taxon>Streptophyta</taxon>
        <taxon>Embryophyta</taxon>
        <taxon>Tracheophyta</taxon>
        <taxon>Spermatophyta</taxon>
        <taxon>Magnoliopsida</taxon>
        <taxon>eudicotyledons</taxon>
        <taxon>Gunneridae</taxon>
        <taxon>Pentapetalae</taxon>
        <taxon>rosids</taxon>
        <taxon>malvids</taxon>
        <taxon>Malvales</taxon>
        <taxon>Malvaceae</taxon>
        <taxon>Malvoideae</taxon>
        <taxon>Gossypium</taxon>
    </lineage>
</organism>
<gene>
    <name evidence="3" type="ORF">PVK06_012397</name>
</gene>
<sequence length="172" mass="19881">MHGPLLTAAFSWLLLVAGYCIFVVPSKGKRRLQMGPYKHGSPNQTPPTRREKEKRERRRKEEEEEEEEERKKKKSWGSAVLAMLYRELCRTTDPSTMDIDSGVVSWQSSTPAVRLHTVYPDTASTIGEIHGMSRKGHMKMIEEKCMKKILRCGTTNWGGYLRWIVLWICSPR</sequence>
<dbReference type="Proteomes" id="UP001358586">
    <property type="component" value="Chromosome 4"/>
</dbReference>
<name>A0ABR0QCJ0_GOSAR</name>
<feature type="region of interest" description="Disordered" evidence="1">
    <location>
        <begin position="32"/>
        <end position="75"/>
    </location>
</feature>
<dbReference type="EMBL" id="JARKNE010000004">
    <property type="protein sequence ID" value="KAK5836603.1"/>
    <property type="molecule type" value="Genomic_DNA"/>
</dbReference>
<protein>
    <submittedName>
        <fullName evidence="3">Uncharacterized protein</fullName>
    </submittedName>
</protein>
<evidence type="ECO:0000313" key="3">
    <source>
        <dbReference type="EMBL" id="KAK5836603.1"/>
    </source>
</evidence>
<evidence type="ECO:0000256" key="2">
    <source>
        <dbReference type="SAM" id="Phobius"/>
    </source>
</evidence>
<keyword evidence="2" id="KW-0472">Membrane</keyword>
<comment type="caution">
    <text evidence="3">The sequence shown here is derived from an EMBL/GenBank/DDBJ whole genome shotgun (WGS) entry which is preliminary data.</text>
</comment>
<keyword evidence="4" id="KW-1185">Reference proteome</keyword>
<accession>A0ABR0QCJ0</accession>
<keyword evidence="2" id="KW-1133">Transmembrane helix</keyword>
<evidence type="ECO:0000256" key="1">
    <source>
        <dbReference type="SAM" id="MobiDB-lite"/>
    </source>
</evidence>
<proteinExistence type="predicted"/>